<dbReference type="GO" id="GO:0000176">
    <property type="term" value="C:nuclear exosome (RNase complex)"/>
    <property type="evidence" value="ECO:0007669"/>
    <property type="project" value="TreeGrafter"/>
</dbReference>
<dbReference type="InterPro" id="IPR020568">
    <property type="entry name" value="Ribosomal_Su5_D2-typ_SF"/>
</dbReference>
<evidence type="ECO:0000256" key="11">
    <source>
        <dbReference type="ARBA" id="ARBA00069902"/>
    </source>
</evidence>
<dbReference type="InterPro" id="IPR027408">
    <property type="entry name" value="PNPase/RNase_PH_dom_sf"/>
</dbReference>
<evidence type="ECO:0000313" key="16">
    <source>
        <dbReference type="EMBL" id="KAK6174649.1"/>
    </source>
</evidence>
<organism evidence="16 17">
    <name type="scientific">Patella caerulea</name>
    <name type="common">Rayed Mediterranean limpet</name>
    <dbReference type="NCBI Taxonomy" id="87958"/>
    <lineage>
        <taxon>Eukaryota</taxon>
        <taxon>Metazoa</taxon>
        <taxon>Spiralia</taxon>
        <taxon>Lophotrochozoa</taxon>
        <taxon>Mollusca</taxon>
        <taxon>Gastropoda</taxon>
        <taxon>Patellogastropoda</taxon>
        <taxon>Patelloidea</taxon>
        <taxon>Patellidae</taxon>
        <taxon>Patella</taxon>
    </lineage>
</organism>
<evidence type="ECO:0000256" key="13">
    <source>
        <dbReference type="ARBA" id="ARBA00083629"/>
    </source>
</evidence>
<keyword evidence="17" id="KW-1185">Reference proteome</keyword>
<dbReference type="InterPro" id="IPR050080">
    <property type="entry name" value="RNase_PH"/>
</dbReference>
<evidence type="ECO:0000256" key="7">
    <source>
        <dbReference type="ARBA" id="ARBA00022884"/>
    </source>
</evidence>
<dbReference type="Pfam" id="PF01138">
    <property type="entry name" value="RNase_PH"/>
    <property type="match status" value="1"/>
</dbReference>
<feature type="domain" description="Exoribonuclease phosphorolytic" evidence="15">
    <location>
        <begin position="155"/>
        <end position="220"/>
    </location>
</feature>
<gene>
    <name evidence="16" type="ORF">SNE40_017885</name>
</gene>
<dbReference type="FunFam" id="3.30.230.70:FF:000010">
    <property type="entry name" value="Exosome complex component RRP41"/>
    <property type="match status" value="1"/>
</dbReference>
<evidence type="ECO:0000313" key="17">
    <source>
        <dbReference type="Proteomes" id="UP001347796"/>
    </source>
</evidence>
<evidence type="ECO:0000256" key="8">
    <source>
        <dbReference type="ARBA" id="ARBA00022990"/>
    </source>
</evidence>
<keyword evidence="5" id="KW-0963">Cytoplasm</keyword>
<dbReference type="CDD" id="cd11370">
    <property type="entry name" value="RNase_PH_RRP41"/>
    <property type="match status" value="1"/>
</dbReference>
<evidence type="ECO:0000259" key="14">
    <source>
        <dbReference type="Pfam" id="PF01138"/>
    </source>
</evidence>
<dbReference type="GO" id="GO:0005730">
    <property type="term" value="C:nucleolus"/>
    <property type="evidence" value="ECO:0007669"/>
    <property type="project" value="UniProtKB-SubCell"/>
</dbReference>
<proteinExistence type="inferred from homology"/>
<dbReference type="GO" id="GO:0000177">
    <property type="term" value="C:cytoplasmic exosome (RNase complex)"/>
    <property type="evidence" value="ECO:0007669"/>
    <property type="project" value="TreeGrafter"/>
</dbReference>
<comment type="subunit">
    <text evidence="10">Component of the RNA exosome core complex (Exo-9), composed of EXOSC1, EXOSC2, EXOSC3, EXOSC4, EXOSC5, EXOSC6, EXOSC7, EXOSC8 and EXOSC9; within the complex interacts with EXOSC2, EXOSC7 and EXOSC9. The catalytically inactive RNA exosome core complex (Exo-9) associates with the catalytic subunit EXOSC10/RRP6. Exo-9 may associate with DIS3 to form the nucleolar exosome complex, or DIS3L to form the cytoplasmic exosome complex. Exo-9 is formed by a hexameric base ring consisting of the heterodimers EXOSC4-EXOSC9, EXOSC5-EXOSC8 and EXOSC6-EXOSC7, and a cap ring consisting of EXOSC1, EXOSC2 and EXOSC3. The RNA exosome complex associates with cofactors C1D/RRP47, MPHOSPH6/MPP6 and MTREX/MTR4. Interacts with DDX60. Interacts with DIS3; the interaction is direct.</text>
</comment>
<evidence type="ECO:0000256" key="9">
    <source>
        <dbReference type="ARBA" id="ARBA00023242"/>
    </source>
</evidence>
<evidence type="ECO:0000259" key="15">
    <source>
        <dbReference type="Pfam" id="PF03725"/>
    </source>
</evidence>
<evidence type="ECO:0000256" key="5">
    <source>
        <dbReference type="ARBA" id="ARBA00022490"/>
    </source>
</evidence>
<reference evidence="16 17" key="1">
    <citation type="submission" date="2024-01" db="EMBL/GenBank/DDBJ databases">
        <title>The genome of the rayed Mediterranean limpet Patella caerulea (Linnaeus, 1758).</title>
        <authorList>
            <person name="Anh-Thu Weber A."/>
            <person name="Halstead-Nussloch G."/>
        </authorList>
    </citation>
    <scope>NUCLEOTIDE SEQUENCE [LARGE SCALE GENOMIC DNA]</scope>
    <source>
        <strain evidence="16">AATW-2023a</strain>
        <tissue evidence="16">Whole specimen</tissue>
    </source>
</reference>
<evidence type="ECO:0000256" key="6">
    <source>
        <dbReference type="ARBA" id="ARBA00022552"/>
    </source>
</evidence>
<keyword evidence="6" id="KW-0698">rRNA processing</keyword>
<dbReference type="GO" id="GO:0003723">
    <property type="term" value="F:RNA binding"/>
    <property type="evidence" value="ECO:0007669"/>
    <property type="project" value="UniProtKB-KW"/>
</dbReference>
<dbReference type="InterPro" id="IPR015847">
    <property type="entry name" value="ExoRNase_PH_dom2"/>
</dbReference>
<comment type="subcellular location">
    <subcellularLocation>
        <location evidence="1">Cytoplasm</location>
    </subcellularLocation>
    <subcellularLocation>
        <location evidence="2">Nucleus</location>
        <location evidence="2">Nucleolus</location>
    </subcellularLocation>
    <subcellularLocation>
        <location evidence="3">Nucleus</location>
        <location evidence="3">Nucleoplasm</location>
    </subcellularLocation>
</comment>
<dbReference type="GO" id="GO:0034475">
    <property type="term" value="P:U4 snRNA 3'-end processing"/>
    <property type="evidence" value="ECO:0007669"/>
    <property type="project" value="TreeGrafter"/>
</dbReference>
<dbReference type="Gene3D" id="3.30.230.70">
    <property type="entry name" value="GHMP Kinase, N-terminal domain"/>
    <property type="match status" value="1"/>
</dbReference>
<dbReference type="InterPro" id="IPR001247">
    <property type="entry name" value="ExoRNase_PH_dom1"/>
</dbReference>
<accession>A0AAN8JHW6</accession>
<keyword evidence="7" id="KW-0694">RNA-binding</keyword>
<dbReference type="EMBL" id="JAZGQO010000011">
    <property type="protein sequence ID" value="KAK6174649.1"/>
    <property type="molecule type" value="Genomic_DNA"/>
</dbReference>
<dbReference type="InterPro" id="IPR036345">
    <property type="entry name" value="ExoRNase_PH_dom2_sf"/>
</dbReference>
<dbReference type="Pfam" id="PF03725">
    <property type="entry name" value="RNase_PH_C"/>
    <property type="match status" value="1"/>
</dbReference>
<evidence type="ECO:0000256" key="4">
    <source>
        <dbReference type="ARBA" id="ARBA00006678"/>
    </source>
</evidence>
<keyword evidence="8" id="KW-0007">Acetylation</keyword>
<comment type="caution">
    <text evidence="16">The sequence shown here is derived from an EMBL/GenBank/DDBJ whole genome shotgun (WGS) entry which is preliminary data.</text>
</comment>
<dbReference type="Proteomes" id="UP001347796">
    <property type="component" value="Unassembled WGS sequence"/>
</dbReference>
<evidence type="ECO:0000256" key="10">
    <source>
        <dbReference type="ARBA" id="ARBA00065651"/>
    </source>
</evidence>
<sequence>MAGLELLSDQGFRIDGRRSHELRKIQCRLGVFKQADGSAYIEQGNTKVLAAVYGPHEVKGSRAKMLQDKVLVNCQYSMATFSTGERKRRPRGDRKSTEMTMHLKQTFDAAIITNLYPRSQIDIYVEVLQSDGGNYCASVNAATLALIDAGIPLKDYVCACSAGFVNDTPIVDISYLEESGGGPELIVTILPKSEQIVFLEQNSRLHEDNLSKVLDVASKGCKDIYAILDRAVRDHVSKVSNVANTTE</sequence>
<dbReference type="GO" id="GO:0071051">
    <property type="term" value="P:poly(A)-dependent snoRNA 3'-end processing"/>
    <property type="evidence" value="ECO:0007669"/>
    <property type="project" value="TreeGrafter"/>
</dbReference>
<protein>
    <recommendedName>
        <fullName evidence="11">Exosome complex component RRP41</fullName>
    </recommendedName>
    <alternativeName>
        <fullName evidence="13">Exosome component 4</fullName>
    </alternativeName>
    <alternativeName>
        <fullName evidence="12">Ribosomal RNA-processing protein 41</fullName>
    </alternativeName>
</protein>
<evidence type="ECO:0000256" key="2">
    <source>
        <dbReference type="ARBA" id="ARBA00004604"/>
    </source>
</evidence>
<evidence type="ECO:0000256" key="12">
    <source>
        <dbReference type="ARBA" id="ARBA00077929"/>
    </source>
</evidence>
<dbReference type="GO" id="GO:0016075">
    <property type="term" value="P:rRNA catabolic process"/>
    <property type="evidence" value="ECO:0007669"/>
    <property type="project" value="TreeGrafter"/>
</dbReference>
<dbReference type="SUPFAM" id="SSF55666">
    <property type="entry name" value="Ribonuclease PH domain 2-like"/>
    <property type="match status" value="1"/>
</dbReference>
<name>A0AAN8JHW6_PATCE</name>
<dbReference type="GO" id="GO:0006364">
    <property type="term" value="P:rRNA processing"/>
    <property type="evidence" value="ECO:0007669"/>
    <property type="project" value="UniProtKB-KW"/>
</dbReference>
<dbReference type="AlphaFoldDB" id="A0AAN8JHW6"/>
<keyword evidence="9" id="KW-0539">Nucleus</keyword>
<feature type="domain" description="Exoribonuclease phosphorolytic" evidence="14">
    <location>
        <begin position="21"/>
        <end position="152"/>
    </location>
</feature>
<comment type="similarity">
    <text evidence="4">Belongs to the RNase PH family.</text>
</comment>
<dbReference type="PANTHER" id="PTHR11953:SF0">
    <property type="entry name" value="EXOSOME COMPLEX COMPONENT RRP41"/>
    <property type="match status" value="1"/>
</dbReference>
<dbReference type="GO" id="GO:0005654">
    <property type="term" value="C:nucleoplasm"/>
    <property type="evidence" value="ECO:0007669"/>
    <property type="project" value="UniProtKB-SubCell"/>
</dbReference>
<dbReference type="GO" id="GO:0071028">
    <property type="term" value="P:nuclear mRNA surveillance"/>
    <property type="evidence" value="ECO:0007669"/>
    <property type="project" value="TreeGrafter"/>
</dbReference>
<dbReference type="PANTHER" id="PTHR11953">
    <property type="entry name" value="EXOSOME COMPLEX COMPONENT"/>
    <property type="match status" value="1"/>
</dbReference>
<evidence type="ECO:0000256" key="1">
    <source>
        <dbReference type="ARBA" id="ARBA00004496"/>
    </source>
</evidence>
<dbReference type="SUPFAM" id="SSF54211">
    <property type="entry name" value="Ribosomal protein S5 domain 2-like"/>
    <property type="match status" value="1"/>
</dbReference>
<evidence type="ECO:0000256" key="3">
    <source>
        <dbReference type="ARBA" id="ARBA00004642"/>
    </source>
</evidence>